<keyword evidence="1" id="KW-0540">Nuclease</keyword>
<dbReference type="GO" id="GO:0004519">
    <property type="term" value="F:endonuclease activity"/>
    <property type="evidence" value="ECO:0007669"/>
    <property type="project" value="UniProtKB-KW"/>
</dbReference>
<gene>
    <name evidence="1" type="ORF">ElyMa_002287900</name>
</gene>
<keyword evidence="2" id="KW-1185">Reference proteome</keyword>
<keyword evidence="1" id="KW-0255">Endonuclease</keyword>
<keyword evidence="1" id="KW-0378">Hydrolase</keyword>
<reference evidence="1 2" key="1">
    <citation type="journal article" date="2021" name="Elife">
        <title>Chloroplast acquisition without the gene transfer in kleptoplastic sea slugs, Plakobranchus ocellatus.</title>
        <authorList>
            <person name="Maeda T."/>
            <person name="Takahashi S."/>
            <person name="Yoshida T."/>
            <person name="Shimamura S."/>
            <person name="Takaki Y."/>
            <person name="Nagai Y."/>
            <person name="Toyoda A."/>
            <person name="Suzuki Y."/>
            <person name="Arimoto A."/>
            <person name="Ishii H."/>
            <person name="Satoh N."/>
            <person name="Nishiyama T."/>
            <person name="Hasebe M."/>
            <person name="Maruyama T."/>
            <person name="Minagawa J."/>
            <person name="Obokata J."/>
            <person name="Shigenobu S."/>
        </authorList>
    </citation>
    <scope>NUCLEOTIDE SEQUENCE [LARGE SCALE GENOMIC DNA]</scope>
</reference>
<dbReference type="EMBL" id="BMAT01004744">
    <property type="protein sequence ID" value="GFR79401.1"/>
    <property type="molecule type" value="Genomic_DNA"/>
</dbReference>
<proteinExistence type="predicted"/>
<organism evidence="1 2">
    <name type="scientific">Elysia marginata</name>
    <dbReference type="NCBI Taxonomy" id="1093978"/>
    <lineage>
        <taxon>Eukaryota</taxon>
        <taxon>Metazoa</taxon>
        <taxon>Spiralia</taxon>
        <taxon>Lophotrochozoa</taxon>
        <taxon>Mollusca</taxon>
        <taxon>Gastropoda</taxon>
        <taxon>Heterobranchia</taxon>
        <taxon>Euthyneura</taxon>
        <taxon>Panpulmonata</taxon>
        <taxon>Sacoglossa</taxon>
        <taxon>Placobranchoidea</taxon>
        <taxon>Plakobranchidae</taxon>
        <taxon>Elysia</taxon>
    </lineage>
</organism>
<protein>
    <submittedName>
        <fullName evidence="1">Endonuclease-reverse transcriptase</fullName>
    </submittedName>
</protein>
<comment type="caution">
    <text evidence="1">The sequence shown here is derived from an EMBL/GenBank/DDBJ whole genome shotgun (WGS) entry which is preliminary data.</text>
</comment>
<evidence type="ECO:0000313" key="1">
    <source>
        <dbReference type="EMBL" id="GFR79401.1"/>
    </source>
</evidence>
<accession>A0AAV4G3Z5</accession>
<sequence length="141" mass="16540">MRKYNIKSNLISVIKKLYNKATSALFCNNNIGDWFRTTVGMRQRCLLSPTLFNILLERITTDALEYHLGIVGIGGRPITTLRFAGDMDRLAGNVHVNWLAWWKNWTKPHPTLAWRLVLKKQDYEQQQRVIEERKKSQRPNT</sequence>
<dbReference type="Proteomes" id="UP000762676">
    <property type="component" value="Unassembled WGS sequence"/>
</dbReference>
<name>A0AAV4G3Z5_9GAST</name>
<evidence type="ECO:0000313" key="2">
    <source>
        <dbReference type="Proteomes" id="UP000762676"/>
    </source>
</evidence>
<dbReference type="AlphaFoldDB" id="A0AAV4G3Z5"/>